<evidence type="ECO:0000313" key="4">
    <source>
        <dbReference type="Proteomes" id="UP000436284"/>
    </source>
</evidence>
<gene>
    <name evidence="3" type="ORF">GQ671_09390</name>
</gene>
<dbReference type="InterPro" id="IPR013011">
    <property type="entry name" value="PTS_EIIB_2"/>
</dbReference>
<dbReference type="PROSITE" id="PS51099">
    <property type="entry name" value="PTS_EIIB_TYPE_2"/>
    <property type="match status" value="1"/>
</dbReference>
<sequence length="94" mass="10112">MKRILVACGTAIATSTVVAKKIEEVFKNKGHDVQVDQCKASEAPSKAANFDLIVATTPVGNVGDTPVIQSISFLTGIGMEEDIKKIFNELNLEY</sequence>
<dbReference type="CDD" id="cd05566">
    <property type="entry name" value="PTS_IIB_galactitol"/>
    <property type="match status" value="1"/>
</dbReference>
<protein>
    <submittedName>
        <fullName evidence="3">PTS galactitol transporter subunit IIB</fullName>
    </submittedName>
</protein>
<organism evidence="3 4">
    <name type="scientific">Salinicoccus hispanicus</name>
    <dbReference type="NCBI Taxonomy" id="157225"/>
    <lineage>
        <taxon>Bacteria</taxon>
        <taxon>Bacillati</taxon>
        <taxon>Bacillota</taxon>
        <taxon>Bacilli</taxon>
        <taxon>Bacillales</taxon>
        <taxon>Staphylococcaceae</taxon>
        <taxon>Salinicoccus</taxon>
    </lineage>
</organism>
<dbReference type="RefSeq" id="WP_160656103.1">
    <property type="nucleotide sequence ID" value="NZ_JBHRWU010000001.1"/>
</dbReference>
<dbReference type="InterPro" id="IPR003501">
    <property type="entry name" value="PTS_EIIB_2/3"/>
</dbReference>
<dbReference type="OrthoDB" id="6505030at2"/>
<dbReference type="InterPro" id="IPR036095">
    <property type="entry name" value="PTS_EIIB-like_sf"/>
</dbReference>
<feature type="domain" description="PTS EIIB type-2" evidence="2">
    <location>
        <begin position="2"/>
        <end position="94"/>
    </location>
</feature>
<dbReference type="Gene3D" id="3.40.50.2300">
    <property type="match status" value="1"/>
</dbReference>
<keyword evidence="4" id="KW-1185">Reference proteome</keyword>
<dbReference type="Pfam" id="PF02302">
    <property type="entry name" value="PTS_IIB"/>
    <property type="match status" value="1"/>
</dbReference>
<evidence type="ECO:0000313" key="3">
    <source>
        <dbReference type="EMBL" id="MXQ51485.1"/>
    </source>
</evidence>
<evidence type="ECO:0000259" key="2">
    <source>
        <dbReference type="PROSITE" id="PS51099"/>
    </source>
</evidence>
<evidence type="ECO:0000256" key="1">
    <source>
        <dbReference type="ARBA" id="ARBA00022679"/>
    </source>
</evidence>
<accession>A0A6N8U4S8</accession>
<comment type="caution">
    <text evidence="3">The sequence shown here is derived from an EMBL/GenBank/DDBJ whole genome shotgun (WGS) entry which is preliminary data.</text>
</comment>
<proteinExistence type="predicted"/>
<dbReference type="Proteomes" id="UP000436284">
    <property type="component" value="Unassembled WGS sequence"/>
</dbReference>
<reference evidence="3 4" key="1">
    <citation type="submission" date="2019-12" db="EMBL/GenBank/DDBJ databases">
        <title>Salinicoccus cyprini sp. nov., isolated from gastro-intestinal tract of mirror carp, Cyprinus carpio var. specularis, collected from Gobind Sagar Reservoir, Himachal Pradesh, India.</title>
        <authorList>
            <person name="Talwar C."/>
            <person name="Singh A.K."/>
            <person name="Lal R."/>
            <person name="Negi R.K."/>
        </authorList>
    </citation>
    <scope>NUCLEOTIDE SEQUENCE [LARGE SCALE GENOMIC DNA]</scope>
    <source>
        <strain evidence="3 4">J-82</strain>
    </source>
</reference>
<name>A0A6N8U4S8_9STAP</name>
<dbReference type="GO" id="GO:0009401">
    <property type="term" value="P:phosphoenolpyruvate-dependent sugar phosphotransferase system"/>
    <property type="evidence" value="ECO:0007669"/>
    <property type="project" value="InterPro"/>
</dbReference>
<dbReference type="GO" id="GO:0008982">
    <property type="term" value="F:protein-N(PI)-phosphohistidine-sugar phosphotransferase activity"/>
    <property type="evidence" value="ECO:0007669"/>
    <property type="project" value="InterPro"/>
</dbReference>
<dbReference type="EMBL" id="WUUK01000003">
    <property type="protein sequence ID" value="MXQ51485.1"/>
    <property type="molecule type" value="Genomic_DNA"/>
</dbReference>
<dbReference type="SUPFAM" id="SSF52794">
    <property type="entry name" value="PTS system IIB component-like"/>
    <property type="match status" value="1"/>
</dbReference>
<dbReference type="AlphaFoldDB" id="A0A6N8U4S8"/>
<keyword evidence="1" id="KW-0808">Transferase</keyword>